<dbReference type="PANTHER" id="PTHR13802">
    <property type="entry name" value="MUCIN 4-RELATED"/>
    <property type="match status" value="1"/>
</dbReference>
<dbReference type="GO" id="GO:0007160">
    <property type="term" value="P:cell-matrix adhesion"/>
    <property type="evidence" value="ECO:0007669"/>
    <property type="project" value="InterPro"/>
</dbReference>
<dbReference type="EMBL" id="JAEQMY010000043">
    <property type="protein sequence ID" value="MBL0406531.1"/>
    <property type="molecule type" value="Genomic_DNA"/>
</dbReference>
<dbReference type="PANTHER" id="PTHR13802:SF59">
    <property type="entry name" value="SUSHI DOMAIN-CONTAINING PROTEIN 2"/>
    <property type="match status" value="1"/>
</dbReference>
<dbReference type="AlphaFoldDB" id="A0A937D132"/>
<dbReference type="Proteomes" id="UP000605848">
    <property type="component" value="Unassembled WGS sequence"/>
</dbReference>
<accession>A0A937D132</accession>
<proteinExistence type="predicted"/>
<dbReference type="PROSITE" id="PS00330">
    <property type="entry name" value="HEMOLYSIN_CALCIUM"/>
    <property type="match status" value="1"/>
</dbReference>
<feature type="domain" description="NIDO" evidence="1">
    <location>
        <begin position="79"/>
        <end position="217"/>
    </location>
</feature>
<comment type="caution">
    <text evidence="2">The sequence shown here is derived from an EMBL/GenBank/DDBJ whole genome shotgun (WGS) entry which is preliminary data.</text>
</comment>
<organism evidence="2 3">
    <name type="scientific">Microvirga aerilata</name>
    <dbReference type="NCBI Taxonomy" id="670292"/>
    <lineage>
        <taxon>Bacteria</taxon>
        <taxon>Pseudomonadati</taxon>
        <taxon>Pseudomonadota</taxon>
        <taxon>Alphaproteobacteria</taxon>
        <taxon>Hyphomicrobiales</taxon>
        <taxon>Methylobacteriaceae</taxon>
        <taxon>Microvirga</taxon>
    </lineage>
</organism>
<dbReference type="Pfam" id="PF06119">
    <property type="entry name" value="NIDO"/>
    <property type="match status" value="1"/>
</dbReference>
<dbReference type="SUPFAM" id="SSF51120">
    <property type="entry name" value="beta-Roll"/>
    <property type="match status" value="2"/>
</dbReference>
<keyword evidence="3" id="KW-1185">Reference proteome</keyword>
<dbReference type="RefSeq" id="WP_202063399.1">
    <property type="nucleotide sequence ID" value="NZ_JAEQMY010000043.1"/>
</dbReference>
<sequence>MVANNIFAPFGSEVLPANDDESSSYIDITSVFEGGINFFGRHFDGLYVNNNGNVTFSQDLYTYTPSIIGGSNSLAIIAPFWADVDTRGAGSQVTYGLNQERDSFIVTWSNVDYYNAVGYSHVSKFNSFQLELTDQGGGDFNIIFRYGGLTWTTGDASSGYSGLGGYVARAGFSSGDGEHYFELPQSGSESGMLGLTSALGSMSNPGVWEFEVRSGEVRGIGSERNDSLFGDDGDNFIDGRSGNDRIEPGAGNDRALGGSGDDILVAGHGQGNDSYDGGADIDTITFTSTKRGVTINLSAGTAFGSETDSDLIMGVEHVIAGYGNDTVVGDALSNRLSALSGKDIVKAEAGNDVLNGGLGNDKLYGGDGWDTFIFDSKLGTSKTDRKVNFDMMTDFKAADDTIWLDNKVFSKLGKKGSEAAPALLNKKYFTVGDKAKDKNDYIVYNKKTGVLSYDSDGSGSKAAVEFAQLKRGLALKYDDIFVI</sequence>
<evidence type="ECO:0000259" key="1">
    <source>
        <dbReference type="SMART" id="SM00539"/>
    </source>
</evidence>
<dbReference type="InterPro" id="IPR018511">
    <property type="entry name" value="Hemolysin-typ_Ca-bd_CS"/>
</dbReference>
<dbReference type="GO" id="GO:0005509">
    <property type="term" value="F:calcium ion binding"/>
    <property type="evidence" value="ECO:0007669"/>
    <property type="project" value="InterPro"/>
</dbReference>
<evidence type="ECO:0000313" key="3">
    <source>
        <dbReference type="Proteomes" id="UP000605848"/>
    </source>
</evidence>
<dbReference type="InterPro" id="IPR051495">
    <property type="entry name" value="Epithelial_Barrier/Signaling"/>
</dbReference>
<dbReference type="InterPro" id="IPR011049">
    <property type="entry name" value="Serralysin-like_metalloprot_C"/>
</dbReference>
<dbReference type="InterPro" id="IPR001343">
    <property type="entry name" value="Hemolysn_Ca-bd"/>
</dbReference>
<dbReference type="InterPro" id="IPR003886">
    <property type="entry name" value="NIDO_dom"/>
</dbReference>
<evidence type="ECO:0000313" key="2">
    <source>
        <dbReference type="EMBL" id="MBL0406531.1"/>
    </source>
</evidence>
<dbReference type="Pfam" id="PF00353">
    <property type="entry name" value="HemolysinCabind"/>
    <property type="match status" value="2"/>
</dbReference>
<name>A0A937D132_9HYPH</name>
<gene>
    <name evidence="2" type="ORF">JKG68_21465</name>
</gene>
<dbReference type="PRINTS" id="PR00313">
    <property type="entry name" value="CABNDNGRPT"/>
</dbReference>
<reference evidence="2" key="1">
    <citation type="submission" date="2021-01" db="EMBL/GenBank/DDBJ databases">
        <title>Microvirga sp.</title>
        <authorList>
            <person name="Kim M.K."/>
        </authorList>
    </citation>
    <scope>NUCLEOTIDE SEQUENCE</scope>
    <source>
        <strain evidence="2">5420S-16</strain>
    </source>
</reference>
<protein>
    <recommendedName>
        <fullName evidence="1">NIDO domain-containing protein</fullName>
    </recommendedName>
</protein>
<dbReference type="Gene3D" id="2.150.10.10">
    <property type="entry name" value="Serralysin-like metalloprotease, C-terminal"/>
    <property type="match status" value="1"/>
</dbReference>
<dbReference type="SMART" id="SM00539">
    <property type="entry name" value="NIDO"/>
    <property type="match status" value="1"/>
</dbReference>